<evidence type="ECO:0000313" key="3">
    <source>
        <dbReference type="Proteomes" id="UP000295578"/>
    </source>
</evidence>
<dbReference type="Proteomes" id="UP000295578">
    <property type="component" value="Unassembled WGS sequence"/>
</dbReference>
<reference evidence="2 3" key="1">
    <citation type="submission" date="2019-03" db="EMBL/GenBank/DDBJ databases">
        <title>Draft genome sequences of novel Actinobacteria.</title>
        <authorList>
            <person name="Sahin N."/>
            <person name="Ay H."/>
            <person name="Saygin H."/>
        </authorList>
    </citation>
    <scope>NUCLEOTIDE SEQUENCE [LARGE SCALE GENOMIC DNA]</scope>
    <source>
        <strain evidence="2 3">DSM 45941</strain>
    </source>
</reference>
<feature type="domain" description="AB hydrolase-1" evidence="1">
    <location>
        <begin position="3"/>
        <end position="54"/>
    </location>
</feature>
<dbReference type="AlphaFoldDB" id="A0A4R4ZIU4"/>
<dbReference type="InterPro" id="IPR000073">
    <property type="entry name" value="AB_hydrolase_1"/>
</dbReference>
<dbReference type="SUPFAM" id="SSF53474">
    <property type="entry name" value="alpha/beta-Hydrolases"/>
    <property type="match status" value="1"/>
</dbReference>
<keyword evidence="3" id="KW-1185">Reference proteome</keyword>
<dbReference type="EMBL" id="SMKY01000620">
    <property type="protein sequence ID" value="TDD58523.1"/>
    <property type="molecule type" value="Genomic_DNA"/>
</dbReference>
<protein>
    <submittedName>
        <fullName evidence="2">Alpha/beta hydrolase</fullName>
    </submittedName>
</protein>
<evidence type="ECO:0000259" key="1">
    <source>
        <dbReference type="Pfam" id="PF12697"/>
    </source>
</evidence>
<keyword evidence="2" id="KW-0378">Hydrolase</keyword>
<sequence>CADVPVTIAWGTKDRLLLRSQAVRAQRRLPNARFVWLEGCGHVPMADDPPLVAKVLLEGSAHPLKTEAAA</sequence>
<feature type="non-terminal residue" evidence="2">
    <location>
        <position position="1"/>
    </location>
</feature>
<dbReference type="Gene3D" id="3.40.50.1820">
    <property type="entry name" value="alpha/beta hydrolase"/>
    <property type="match status" value="1"/>
</dbReference>
<dbReference type="InterPro" id="IPR029058">
    <property type="entry name" value="AB_hydrolase_fold"/>
</dbReference>
<proteinExistence type="predicted"/>
<dbReference type="GO" id="GO:0016787">
    <property type="term" value="F:hydrolase activity"/>
    <property type="evidence" value="ECO:0007669"/>
    <property type="project" value="UniProtKB-KW"/>
</dbReference>
<accession>A0A4R4ZIU4</accession>
<comment type="caution">
    <text evidence="2">The sequence shown here is derived from an EMBL/GenBank/DDBJ whole genome shotgun (WGS) entry which is preliminary data.</text>
</comment>
<organism evidence="2 3">
    <name type="scientific">Actinomadura darangshiensis</name>
    <dbReference type="NCBI Taxonomy" id="705336"/>
    <lineage>
        <taxon>Bacteria</taxon>
        <taxon>Bacillati</taxon>
        <taxon>Actinomycetota</taxon>
        <taxon>Actinomycetes</taxon>
        <taxon>Streptosporangiales</taxon>
        <taxon>Thermomonosporaceae</taxon>
        <taxon>Actinomadura</taxon>
    </lineage>
</organism>
<evidence type="ECO:0000313" key="2">
    <source>
        <dbReference type="EMBL" id="TDD58523.1"/>
    </source>
</evidence>
<dbReference type="Pfam" id="PF12697">
    <property type="entry name" value="Abhydrolase_6"/>
    <property type="match status" value="1"/>
</dbReference>
<dbReference type="RefSeq" id="WP_132206618.1">
    <property type="nucleotide sequence ID" value="NZ_SMKY01000620.1"/>
</dbReference>
<gene>
    <name evidence="2" type="ORF">E1293_46940</name>
</gene>
<dbReference type="OrthoDB" id="27092at2"/>
<name>A0A4R4ZIU4_9ACTN</name>